<dbReference type="PROSITE" id="PS50878">
    <property type="entry name" value="RT_POL"/>
    <property type="match status" value="1"/>
</dbReference>
<reference evidence="2" key="1">
    <citation type="submission" date="2016-02" db="EMBL/GenBank/DDBJ databases">
        <title>RNAseq analyses of the midgut from blood- or serum-fed Ixodes ricinus ticks.</title>
        <authorList>
            <person name="Perner J."/>
            <person name="Provaznik J."/>
            <person name="Schrenkova J."/>
            <person name="Urbanova V."/>
            <person name="Ribeiro J.M."/>
            <person name="Kopacek P."/>
        </authorList>
    </citation>
    <scope>NUCLEOTIDE SEQUENCE</scope>
    <source>
        <tissue evidence="2">Gut</tissue>
    </source>
</reference>
<protein>
    <submittedName>
        <fullName evidence="2">Putative crack-30 bf</fullName>
    </submittedName>
</protein>
<dbReference type="Pfam" id="PF00078">
    <property type="entry name" value="RVT_1"/>
    <property type="match status" value="1"/>
</dbReference>
<dbReference type="SUPFAM" id="SSF56672">
    <property type="entry name" value="DNA/RNA polymerases"/>
    <property type="match status" value="1"/>
</dbReference>
<feature type="domain" description="Reverse transcriptase" evidence="1">
    <location>
        <begin position="106"/>
        <end position="384"/>
    </location>
</feature>
<dbReference type="AlphaFoldDB" id="A0A131XR11"/>
<organism evidence="2">
    <name type="scientific">Ixodes ricinus</name>
    <name type="common">Common tick</name>
    <name type="synonym">Acarus ricinus</name>
    <dbReference type="NCBI Taxonomy" id="34613"/>
    <lineage>
        <taxon>Eukaryota</taxon>
        <taxon>Metazoa</taxon>
        <taxon>Ecdysozoa</taxon>
        <taxon>Arthropoda</taxon>
        <taxon>Chelicerata</taxon>
        <taxon>Arachnida</taxon>
        <taxon>Acari</taxon>
        <taxon>Parasitiformes</taxon>
        <taxon>Ixodida</taxon>
        <taxon>Ixodoidea</taxon>
        <taxon>Ixodidae</taxon>
        <taxon>Ixodinae</taxon>
        <taxon>Ixodes</taxon>
    </lineage>
</organism>
<name>A0A131XR11_IXORI</name>
<sequence length="405" mass="46703">KKSVDDVIRKRFGGTDFGTLSNQFNRSFVKEIQDLRSEAQETVEAPDSFTSSPNSAYLPSMTEQDLSDILKRMPLTKPEGYDRIRIRDIYHNFDKLKNILLAILNGIIETGRIPDMLKVALVRPIYKKGNQKLVSNYRPIAILSVVSQIMEKFVSKIMRSFCEKFSLLNSCQYGFRQHKSTTLLLEDFTDYIHEKIENNHVVLALFLDLRKAFDTIDHGLLLDKLTNMGFRGPFLQFFENYFHNRTQRVRIGGSISEPLSVTSGVPQGSILGPLLFNIYINDLDKLSLNSQLYQYADDTAIVLAHKNYEDAVSILQSDINKLVDWFSWNYIFVNKTKTNLMCFRTHQKRVNLIRPVYLHSTDCKSCDCSPLVYATETTYLGITFDECLTWSAHVENLVKRLRMVL</sequence>
<dbReference type="EMBL" id="GEFM01006317">
    <property type="protein sequence ID" value="JAP69479.1"/>
    <property type="molecule type" value="mRNA"/>
</dbReference>
<feature type="non-terminal residue" evidence="2">
    <location>
        <position position="1"/>
    </location>
</feature>
<evidence type="ECO:0000313" key="2">
    <source>
        <dbReference type="EMBL" id="JAP69479.1"/>
    </source>
</evidence>
<dbReference type="PANTHER" id="PTHR33332">
    <property type="entry name" value="REVERSE TRANSCRIPTASE DOMAIN-CONTAINING PROTEIN"/>
    <property type="match status" value="1"/>
</dbReference>
<dbReference type="InterPro" id="IPR000477">
    <property type="entry name" value="RT_dom"/>
</dbReference>
<feature type="non-terminal residue" evidence="2">
    <location>
        <position position="405"/>
    </location>
</feature>
<dbReference type="CDD" id="cd01650">
    <property type="entry name" value="RT_nLTR_like"/>
    <property type="match status" value="1"/>
</dbReference>
<proteinExistence type="evidence at transcript level"/>
<evidence type="ECO:0000259" key="1">
    <source>
        <dbReference type="PROSITE" id="PS50878"/>
    </source>
</evidence>
<dbReference type="InterPro" id="IPR043502">
    <property type="entry name" value="DNA/RNA_pol_sf"/>
</dbReference>
<dbReference type="GO" id="GO:0071897">
    <property type="term" value="P:DNA biosynthetic process"/>
    <property type="evidence" value="ECO:0007669"/>
    <property type="project" value="UniProtKB-ARBA"/>
</dbReference>
<accession>A0A131XR11</accession>